<proteinExistence type="predicted"/>
<organism evidence="1">
    <name type="scientific">marine sediment metagenome</name>
    <dbReference type="NCBI Taxonomy" id="412755"/>
    <lineage>
        <taxon>unclassified sequences</taxon>
        <taxon>metagenomes</taxon>
        <taxon>ecological metagenomes</taxon>
    </lineage>
</organism>
<protein>
    <submittedName>
        <fullName evidence="1">Uncharacterized protein</fullName>
    </submittedName>
</protein>
<dbReference type="EMBL" id="LAZR01060210">
    <property type="protein sequence ID" value="KKK66165.1"/>
    <property type="molecule type" value="Genomic_DNA"/>
</dbReference>
<sequence>MSDEKQDCLYWTPIHKCNYFNEALNTNNLNCKECKVEGFEDDKEWLKGTPLSKWIKRLEELEQKLDAGSARQTERLNLHSETMVKMHNNLSERIEALEKSLEPKLKLNYMLKMNQLEKNDKTHQALYGKLFKDISELNKKHRESEFLQIEINKEFEDKITELKEQKEENWTFICNHMNLIKDNIERIGKVINGNREV</sequence>
<gene>
    <name evidence="1" type="ORF">LCGC14_2966860</name>
</gene>
<reference evidence="1" key="1">
    <citation type="journal article" date="2015" name="Nature">
        <title>Complex archaea that bridge the gap between prokaryotes and eukaryotes.</title>
        <authorList>
            <person name="Spang A."/>
            <person name="Saw J.H."/>
            <person name="Jorgensen S.L."/>
            <person name="Zaremba-Niedzwiedzka K."/>
            <person name="Martijn J."/>
            <person name="Lind A.E."/>
            <person name="van Eijk R."/>
            <person name="Schleper C."/>
            <person name="Guy L."/>
            <person name="Ettema T.J."/>
        </authorList>
    </citation>
    <scope>NUCLEOTIDE SEQUENCE</scope>
</reference>
<feature type="non-terminal residue" evidence="1">
    <location>
        <position position="197"/>
    </location>
</feature>
<comment type="caution">
    <text evidence="1">The sequence shown here is derived from an EMBL/GenBank/DDBJ whole genome shotgun (WGS) entry which is preliminary data.</text>
</comment>
<evidence type="ECO:0000313" key="1">
    <source>
        <dbReference type="EMBL" id="KKK66165.1"/>
    </source>
</evidence>
<accession>A0A0F8XXZ3</accession>
<dbReference type="AlphaFoldDB" id="A0A0F8XXZ3"/>
<name>A0A0F8XXZ3_9ZZZZ</name>